<dbReference type="PROSITE" id="PS50234">
    <property type="entry name" value="VWFA"/>
    <property type="match status" value="1"/>
</dbReference>
<dbReference type="RefSeq" id="WP_013688050.1">
    <property type="nucleotide sequence ID" value="NC_015321.1"/>
</dbReference>
<dbReference type="HOGENOM" id="CLU_590325_0_0_10"/>
<dbReference type="Gene3D" id="3.40.50.410">
    <property type="entry name" value="von Willebrand factor, type A domain"/>
    <property type="match status" value="2"/>
</dbReference>
<evidence type="ECO:0000313" key="3">
    <source>
        <dbReference type="Proteomes" id="UP000007463"/>
    </source>
</evidence>
<dbReference type="SUPFAM" id="SSF53300">
    <property type="entry name" value="vWA-like"/>
    <property type="match status" value="1"/>
</dbReference>
<dbReference type="STRING" id="755732.Fluta_3311"/>
<dbReference type="SMART" id="SM00327">
    <property type="entry name" value="VWA"/>
    <property type="match status" value="1"/>
</dbReference>
<dbReference type="EMBL" id="CP002542">
    <property type="protein sequence ID" value="AEA45283.1"/>
    <property type="molecule type" value="Genomic_DNA"/>
</dbReference>
<name>F2IAV9_FLUTR</name>
<reference evidence="2 3" key="1">
    <citation type="journal article" date="2011" name="Stand. Genomic Sci.">
        <title>Complete genome sequence of the gliding freshwater bacterium Fluviicola taffensis type strain (RW262).</title>
        <authorList>
            <person name="Woyke T."/>
            <person name="Chertkov O."/>
            <person name="Lapidus A."/>
            <person name="Nolan M."/>
            <person name="Lucas S."/>
            <person name="Del Rio T.G."/>
            <person name="Tice H."/>
            <person name="Cheng J.F."/>
            <person name="Tapia R."/>
            <person name="Han C."/>
            <person name="Goodwin L."/>
            <person name="Pitluck S."/>
            <person name="Liolios K."/>
            <person name="Pagani I."/>
            <person name="Ivanova N."/>
            <person name="Huntemann M."/>
            <person name="Mavromatis K."/>
            <person name="Mikhailova N."/>
            <person name="Pati A."/>
            <person name="Chen A."/>
            <person name="Palaniappan K."/>
            <person name="Land M."/>
            <person name="Hauser L."/>
            <person name="Brambilla E.M."/>
            <person name="Rohde M."/>
            <person name="Mwirichia R."/>
            <person name="Sikorski J."/>
            <person name="Tindall B.J."/>
            <person name="Goker M."/>
            <person name="Bristow J."/>
            <person name="Eisen J.A."/>
            <person name="Markowitz V."/>
            <person name="Hugenholtz P."/>
            <person name="Klenk H.P."/>
            <person name="Kyrpides N.C."/>
        </authorList>
    </citation>
    <scope>NUCLEOTIDE SEQUENCE [LARGE SCALE GENOMIC DNA]</scope>
    <source>
        <strain evidence="3">DSM 16823 / RW262 / RW262</strain>
    </source>
</reference>
<organism evidence="2 3">
    <name type="scientific">Fluviicola taffensis (strain DSM 16823 / NCIMB 13979 / RW262)</name>
    <dbReference type="NCBI Taxonomy" id="755732"/>
    <lineage>
        <taxon>Bacteria</taxon>
        <taxon>Pseudomonadati</taxon>
        <taxon>Bacteroidota</taxon>
        <taxon>Flavobacteriia</taxon>
        <taxon>Flavobacteriales</taxon>
        <taxon>Crocinitomicaceae</taxon>
        <taxon>Fluviicola</taxon>
    </lineage>
</organism>
<dbReference type="InterPro" id="IPR036465">
    <property type="entry name" value="vWFA_dom_sf"/>
</dbReference>
<evidence type="ECO:0000313" key="2">
    <source>
        <dbReference type="EMBL" id="AEA45283.1"/>
    </source>
</evidence>
<proteinExistence type="predicted"/>
<dbReference type="AlphaFoldDB" id="F2IAV9"/>
<reference evidence="3" key="2">
    <citation type="submission" date="2011-02" db="EMBL/GenBank/DDBJ databases">
        <title>The complete genome of Fluviicola taffensis DSM 16823.</title>
        <authorList>
            <consortium name="US DOE Joint Genome Institute (JGI-PGF)"/>
            <person name="Lucas S."/>
            <person name="Copeland A."/>
            <person name="Lapidus A."/>
            <person name="Bruce D."/>
            <person name="Goodwin L."/>
            <person name="Pitluck S."/>
            <person name="Kyrpides N."/>
            <person name="Mavromatis K."/>
            <person name="Ivanova N."/>
            <person name="Mikhailova N."/>
            <person name="Pagani I."/>
            <person name="Chertkov O."/>
            <person name="Detter J.C."/>
            <person name="Han C."/>
            <person name="Tapia R."/>
            <person name="Land M."/>
            <person name="Hauser L."/>
            <person name="Markowitz V."/>
            <person name="Cheng J.-F."/>
            <person name="Hugenholtz P."/>
            <person name="Woyke T."/>
            <person name="Wu D."/>
            <person name="Tindall B."/>
            <person name="Pomrenke H.G."/>
            <person name="Brambilla E."/>
            <person name="Klenk H.-P."/>
            <person name="Eisen J.A."/>
        </authorList>
    </citation>
    <scope>NUCLEOTIDE SEQUENCE [LARGE SCALE GENOMIC DNA]</scope>
    <source>
        <strain evidence="3">DSM 16823 / RW262 / RW262</strain>
    </source>
</reference>
<feature type="domain" description="VWFA" evidence="1">
    <location>
        <begin position="25"/>
        <end position="210"/>
    </location>
</feature>
<protein>
    <submittedName>
        <fullName evidence="2">von Willebrand factor type A</fullName>
    </submittedName>
</protein>
<dbReference type="Pfam" id="PF13519">
    <property type="entry name" value="VWA_2"/>
    <property type="match status" value="1"/>
</dbReference>
<sequence length="451" mass="50557" precursor="true">MKFYAVICSFILLSFSKVQGQELTRILFILDASNSMNANWGAQTRIEAAKELLVKTIDSLDGSANLQIALRVYGHQSPITATYQDCNDTKLEVPFGPDNFLKVRNKIRTIIAKGTTPIARSLEAAASDFPDTNARNIIILITDGLEACDNDPCVIAKKLHDKGVKVTPFVIGLGLDLTYLDQFKCIGSYSEAETKEAFNNVLKTVISKALINTTAQINLNNINKVPNETDVTMFLYKAGTQELMYTFVHTLNRQGNPDTLTMDPSFKYDLVVNTIPKVYKKNITLVKNTHNIIPADCPQGFIKLRFTNATSPYQVLSRVYQKTDEKTLNTQLVGSTDKYIVGNYEVELLTLPRIYHSVQIKQSTTETIDLPAPGQLNYSATKMIAAQIFVIRENGNAEWVCNLDQVNLKGLIYLQPGNYRLVFRQKQMKSTTYTTEKNFKIQSNKTTSINL</sequence>
<gene>
    <name evidence="2" type="ordered locus">Fluta_3311</name>
</gene>
<dbReference type="InterPro" id="IPR002035">
    <property type="entry name" value="VWF_A"/>
</dbReference>
<dbReference type="KEGG" id="fte:Fluta_3311"/>
<dbReference type="Proteomes" id="UP000007463">
    <property type="component" value="Chromosome"/>
</dbReference>
<accession>F2IAV9</accession>
<dbReference type="eggNOG" id="COG2304">
    <property type="taxonomic scope" value="Bacteria"/>
</dbReference>
<evidence type="ECO:0000259" key="1">
    <source>
        <dbReference type="PROSITE" id="PS50234"/>
    </source>
</evidence>
<keyword evidence="3" id="KW-1185">Reference proteome</keyword>